<organism evidence="2">
    <name type="scientific">Arundo donax</name>
    <name type="common">Giant reed</name>
    <name type="synonym">Donax arundinaceus</name>
    <dbReference type="NCBI Taxonomy" id="35708"/>
    <lineage>
        <taxon>Eukaryota</taxon>
        <taxon>Viridiplantae</taxon>
        <taxon>Streptophyta</taxon>
        <taxon>Embryophyta</taxon>
        <taxon>Tracheophyta</taxon>
        <taxon>Spermatophyta</taxon>
        <taxon>Magnoliopsida</taxon>
        <taxon>Liliopsida</taxon>
        <taxon>Poales</taxon>
        <taxon>Poaceae</taxon>
        <taxon>PACMAD clade</taxon>
        <taxon>Arundinoideae</taxon>
        <taxon>Arundineae</taxon>
        <taxon>Arundo</taxon>
    </lineage>
</organism>
<dbReference type="Pfam" id="PF07727">
    <property type="entry name" value="RVT_2"/>
    <property type="match status" value="1"/>
</dbReference>
<reference evidence="2" key="1">
    <citation type="submission" date="2014-09" db="EMBL/GenBank/DDBJ databases">
        <authorList>
            <person name="Magalhaes I.L.F."/>
            <person name="Oliveira U."/>
            <person name="Santos F.R."/>
            <person name="Vidigal T.H.D.A."/>
            <person name="Brescovit A.D."/>
            <person name="Santos A.J."/>
        </authorList>
    </citation>
    <scope>NUCLEOTIDE SEQUENCE</scope>
    <source>
        <tissue evidence="2">Shoot tissue taken approximately 20 cm above the soil surface</tissue>
    </source>
</reference>
<protein>
    <recommendedName>
        <fullName evidence="1">Reverse transcriptase Ty1/copia-type domain-containing protein</fullName>
    </recommendedName>
</protein>
<name>A0A0A9GAH2_ARUDO</name>
<evidence type="ECO:0000259" key="1">
    <source>
        <dbReference type="Pfam" id="PF07727"/>
    </source>
</evidence>
<dbReference type="PANTHER" id="PTHR11439:SF461">
    <property type="entry name" value="OS10G0432200 PROTEIN"/>
    <property type="match status" value="1"/>
</dbReference>
<accession>A0A0A9GAH2</accession>
<dbReference type="AlphaFoldDB" id="A0A0A9GAH2"/>
<feature type="domain" description="Reverse transcriptase Ty1/copia-type" evidence="1">
    <location>
        <begin position="77"/>
        <end position="286"/>
    </location>
</feature>
<dbReference type="PANTHER" id="PTHR11439">
    <property type="entry name" value="GAG-POL-RELATED RETROTRANSPOSON"/>
    <property type="match status" value="1"/>
</dbReference>
<dbReference type="InterPro" id="IPR043502">
    <property type="entry name" value="DNA/RNA_pol_sf"/>
</dbReference>
<reference evidence="2" key="2">
    <citation type="journal article" date="2015" name="Data Brief">
        <title>Shoot transcriptome of the giant reed, Arundo donax.</title>
        <authorList>
            <person name="Barrero R.A."/>
            <person name="Guerrero F.D."/>
            <person name="Moolhuijzen P."/>
            <person name="Goolsby J.A."/>
            <person name="Tidwell J."/>
            <person name="Bellgard S.E."/>
            <person name="Bellgard M.I."/>
        </authorList>
    </citation>
    <scope>NUCLEOTIDE SEQUENCE</scope>
    <source>
        <tissue evidence="2">Shoot tissue taken approximately 20 cm above the soil surface</tissue>
    </source>
</reference>
<dbReference type="SUPFAM" id="SSF56672">
    <property type="entry name" value="DNA/RNA polymerases"/>
    <property type="match status" value="1"/>
</dbReference>
<dbReference type="EMBL" id="GBRH01175826">
    <property type="protein sequence ID" value="JAE22070.1"/>
    <property type="molecule type" value="Transcribed_RNA"/>
</dbReference>
<sequence>MSKLILPLVLPSPLLRPFLPWSLARIVKLLLALSGSLPWPRSLLLLNTPVLGILFPCHLMLGLSPASIKIRSDGTIEHYKAYLVARGFQQEHGRDYDETFAPVAHMTTVRTLIAVAFVRQWSISQLDVKNAFLNGDLNEEVYMQSPPGYSAPPGHVCRLHRALYGLKQAPRAWFERFTSVITAAGFSVSAHDPTPFVHTSSRDRTLLLLYVDDMLITGDDSQHIAFVKKRLGEKFMMSDLGPLRYFLGIEVTNMSDGYYLSQQKYIQDIMDRSGFIDNRIAETPMELNLQLRATDGEPLEDSTRYRHLVGSLVYLGITRPDISHAVHILSQFVCSPT</sequence>
<dbReference type="InterPro" id="IPR013103">
    <property type="entry name" value="RVT_2"/>
</dbReference>
<proteinExistence type="predicted"/>
<evidence type="ECO:0000313" key="2">
    <source>
        <dbReference type="EMBL" id="JAE22070.1"/>
    </source>
</evidence>